<dbReference type="OrthoDB" id="981199at2"/>
<dbReference type="Proteomes" id="UP000236592">
    <property type="component" value="Chromosome"/>
</dbReference>
<gene>
    <name evidence="1" type="ORF">C1A40_09060</name>
</gene>
<keyword evidence="2" id="KW-1185">Reference proteome</keyword>
<dbReference type="KEGG" id="taj:C1A40_09060"/>
<dbReference type="EMBL" id="CP025938">
    <property type="protein sequence ID" value="AUS05603.1"/>
    <property type="molecule type" value="Genomic_DNA"/>
</dbReference>
<dbReference type="InterPro" id="IPR034660">
    <property type="entry name" value="DinB/YfiT-like"/>
</dbReference>
<dbReference type="Gene3D" id="1.20.120.450">
    <property type="entry name" value="dinb family like domain"/>
    <property type="match status" value="1"/>
</dbReference>
<organism evidence="1 2">
    <name type="scientific">Pseudotamlana carrageenivorans</name>
    <dbReference type="NCBI Taxonomy" id="2069432"/>
    <lineage>
        <taxon>Bacteria</taxon>
        <taxon>Pseudomonadati</taxon>
        <taxon>Bacteroidota</taxon>
        <taxon>Flavobacteriia</taxon>
        <taxon>Flavobacteriales</taxon>
        <taxon>Flavobacteriaceae</taxon>
        <taxon>Pseudotamlana</taxon>
    </lineage>
</organism>
<name>A0A2I7SI80_9FLAO</name>
<evidence type="ECO:0000313" key="1">
    <source>
        <dbReference type="EMBL" id="AUS05603.1"/>
    </source>
</evidence>
<accession>A0A2I7SI80</accession>
<reference evidence="2" key="1">
    <citation type="submission" date="2018-01" db="EMBL/GenBank/DDBJ databases">
        <title>Complete genome of Tamlana sp. UJ94.</title>
        <authorList>
            <person name="Jung J."/>
            <person name="Chung D."/>
            <person name="Bae S.S."/>
            <person name="Baek K."/>
        </authorList>
    </citation>
    <scope>NUCLEOTIDE SEQUENCE [LARGE SCALE GENOMIC DNA]</scope>
    <source>
        <strain evidence="2">UJ94</strain>
    </source>
</reference>
<sequence length="159" mass="18319">MTNRSLQKLQSLLLEIESNIINKNIKDSSISKATVGWQLDHSLKVFNVVCEVLAESNPSDYSSKLNTKRWLIFTLGTFPRGRAKAPQKVVSKNINISEKELHQRLERAKTGLNIIKTLEPHAFFKHHVFGNLSKKQTMRFLEIHTNHHLKIVREILCSH</sequence>
<dbReference type="RefSeq" id="WP_102995619.1">
    <property type="nucleotide sequence ID" value="NZ_CP025938.1"/>
</dbReference>
<dbReference type="AlphaFoldDB" id="A0A2I7SI80"/>
<protein>
    <submittedName>
        <fullName evidence="1">DUF1569 domain-containing protein</fullName>
    </submittedName>
</protein>
<proteinExistence type="predicted"/>
<evidence type="ECO:0000313" key="2">
    <source>
        <dbReference type="Proteomes" id="UP000236592"/>
    </source>
</evidence>